<dbReference type="RefSeq" id="WP_251607593.1">
    <property type="nucleotide sequence ID" value="NZ_JAMQJY010000001.1"/>
</dbReference>
<dbReference type="EMBL" id="JAMQJY010000001">
    <property type="protein sequence ID" value="MCM2676028.1"/>
    <property type="molecule type" value="Genomic_DNA"/>
</dbReference>
<dbReference type="InterPro" id="IPR008219">
    <property type="entry name" value="PRODH_bac_arc"/>
</dbReference>
<dbReference type="InterPro" id="IPR015659">
    <property type="entry name" value="Proline_oxidase"/>
</dbReference>
<dbReference type="PANTHER" id="PTHR13914:SF0">
    <property type="entry name" value="PROLINE DEHYDROGENASE 1, MITOCHONDRIAL"/>
    <property type="match status" value="1"/>
</dbReference>
<keyword evidence="12" id="KW-1185">Reference proteome</keyword>
<comment type="caution">
    <text evidence="11">The sequence shown here is derived from an EMBL/GenBank/DDBJ whole genome shotgun (WGS) entry which is preliminary data.</text>
</comment>
<comment type="catalytic activity">
    <reaction evidence="9">
        <text>L-proline + a quinone = (S)-1-pyrroline-5-carboxylate + a quinol + H(+)</text>
        <dbReference type="Rhea" id="RHEA:23784"/>
        <dbReference type="ChEBI" id="CHEBI:15378"/>
        <dbReference type="ChEBI" id="CHEBI:17388"/>
        <dbReference type="ChEBI" id="CHEBI:24646"/>
        <dbReference type="ChEBI" id="CHEBI:60039"/>
        <dbReference type="ChEBI" id="CHEBI:132124"/>
        <dbReference type="EC" id="1.5.5.2"/>
    </reaction>
</comment>
<accession>A0ABT0XJD9</accession>
<dbReference type="SUPFAM" id="SSF51730">
    <property type="entry name" value="FAD-linked oxidoreductase"/>
    <property type="match status" value="1"/>
</dbReference>
<evidence type="ECO:0000256" key="5">
    <source>
        <dbReference type="ARBA" id="ARBA00022741"/>
    </source>
</evidence>
<evidence type="ECO:0000256" key="2">
    <source>
        <dbReference type="ARBA" id="ARBA00004739"/>
    </source>
</evidence>
<dbReference type="InterPro" id="IPR002872">
    <property type="entry name" value="Proline_DH_dom"/>
</dbReference>
<dbReference type="PANTHER" id="PTHR13914">
    <property type="entry name" value="PROLINE OXIDASE"/>
    <property type="match status" value="1"/>
</dbReference>
<keyword evidence="6" id="KW-0274">FAD</keyword>
<dbReference type="InterPro" id="IPR029041">
    <property type="entry name" value="FAD-linked_oxidoreductase-like"/>
</dbReference>
<dbReference type="EC" id="1.5.5.2" evidence="3"/>
<gene>
    <name evidence="11" type="ORF">NDM98_11330</name>
</gene>
<dbReference type="PIRSF" id="PIRSF000196">
    <property type="entry name" value="Pro_dehydrog"/>
    <property type="match status" value="1"/>
</dbReference>
<dbReference type="Proteomes" id="UP001203665">
    <property type="component" value="Unassembled WGS sequence"/>
</dbReference>
<proteinExistence type="predicted"/>
<evidence type="ECO:0000313" key="11">
    <source>
        <dbReference type="EMBL" id="MCM2676028.1"/>
    </source>
</evidence>
<keyword evidence="8" id="KW-0642">Proline metabolism</keyword>
<evidence type="ECO:0000256" key="3">
    <source>
        <dbReference type="ARBA" id="ARBA00012695"/>
    </source>
</evidence>
<evidence type="ECO:0000256" key="7">
    <source>
        <dbReference type="ARBA" id="ARBA00023002"/>
    </source>
</evidence>
<protein>
    <recommendedName>
        <fullName evidence="3">proline dehydrogenase</fullName>
        <ecNumber evidence="3">1.5.5.2</ecNumber>
    </recommendedName>
</protein>
<organism evidence="11 12">
    <name type="scientific">Alkalicoccobacillus plakortidis</name>
    <dbReference type="NCBI Taxonomy" id="444060"/>
    <lineage>
        <taxon>Bacteria</taxon>
        <taxon>Bacillati</taxon>
        <taxon>Bacillota</taxon>
        <taxon>Bacilli</taxon>
        <taxon>Bacillales</taxon>
        <taxon>Bacillaceae</taxon>
        <taxon>Alkalicoccobacillus</taxon>
    </lineage>
</organism>
<comment type="pathway">
    <text evidence="2">Amino-acid degradation; L-proline degradation into L-glutamate; L-glutamate from L-proline: step 1/2.</text>
</comment>
<evidence type="ECO:0000256" key="6">
    <source>
        <dbReference type="ARBA" id="ARBA00022827"/>
    </source>
</evidence>
<reference evidence="11" key="1">
    <citation type="submission" date="2022-06" db="EMBL/GenBank/DDBJ databases">
        <title>Alkalicoccobacillus porphyridii sp. nov., isolated from a marine red alga, Porphyridium purpureum and reclassification of Shouchella plakortidis and Shouchella gibsonii as Alkalicoccobacillus plakortidis comb. nov. and Alkalicoccobacillus gibsonii comb. nov.</title>
        <authorList>
            <person name="Kim K.H."/>
            <person name="Lee J.K."/>
            <person name="Han D.M."/>
            <person name="Baek J.H."/>
            <person name="Jeon C.O."/>
        </authorList>
    </citation>
    <scope>NUCLEOTIDE SEQUENCE</scope>
    <source>
        <strain evidence="11">DSM 19153</strain>
    </source>
</reference>
<keyword evidence="5" id="KW-0547">Nucleotide-binding</keyword>
<evidence type="ECO:0000256" key="4">
    <source>
        <dbReference type="ARBA" id="ARBA00022630"/>
    </source>
</evidence>
<evidence type="ECO:0000259" key="10">
    <source>
        <dbReference type="Pfam" id="PF01619"/>
    </source>
</evidence>
<dbReference type="Gene3D" id="3.20.20.220">
    <property type="match status" value="1"/>
</dbReference>
<keyword evidence="7" id="KW-0560">Oxidoreductase</keyword>
<evidence type="ECO:0000256" key="8">
    <source>
        <dbReference type="ARBA" id="ARBA00023062"/>
    </source>
</evidence>
<evidence type="ECO:0000256" key="1">
    <source>
        <dbReference type="ARBA" id="ARBA00001974"/>
    </source>
</evidence>
<evidence type="ECO:0000256" key="9">
    <source>
        <dbReference type="ARBA" id="ARBA00048779"/>
    </source>
</evidence>
<name>A0ABT0XJD9_9BACI</name>
<evidence type="ECO:0000313" key="12">
    <source>
        <dbReference type="Proteomes" id="UP001203665"/>
    </source>
</evidence>
<comment type="cofactor">
    <cofactor evidence="1">
        <name>FAD</name>
        <dbReference type="ChEBI" id="CHEBI:57692"/>
    </cofactor>
</comment>
<sequence>MDALSRDFFLFLSKNRGLNFMAKRWGKSIATGNIIGGIDFDSSIKHIQQLNKNGIQVTVDHLGEFVMDEQVARERTQECIRTIETIAAKNLQTQVSVKLTSLGLDIDMNLVRENMHEIMKVASAHNILVTIDMENESRCEATLELFRELKQQYEQIGTVIQAYLYRSEADLQDLNELQPFIRLVKGAYKESAQVAHTEKEDIRENFKKLIRKQLEGGNYTAIATHDDEMVEFTKQLVKEDGIAKDQFEFQMLYGMRTKTQQVLKNEGYNVRIYMPYGDDWYGYFMRRLAEKPSNISFALKGLTKK</sequence>
<keyword evidence="4" id="KW-0285">Flavoprotein</keyword>
<feature type="domain" description="Proline dehydrogenase" evidence="10">
    <location>
        <begin position="44"/>
        <end position="297"/>
    </location>
</feature>
<dbReference type="Pfam" id="PF01619">
    <property type="entry name" value="Pro_dh"/>
    <property type="match status" value="1"/>
</dbReference>